<dbReference type="GO" id="GO:0016491">
    <property type="term" value="F:oxidoreductase activity"/>
    <property type="evidence" value="ECO:0007669"/>
    <property type="project" value="UniProtKB-KW"/>
</dbReference>
<dbReference type="InterPro" id="IPR044861">
    <property type="entry name" value="IPNS-like_FE2OG_OXY"/>
</dbReference>
<dbReference type="OrthoDB" id="288590at2759"/>
<evidence type="ECO:0000256" key="1">
    <source>
        <dbReference type="ARBA" id="ARBA00008056"/>
    </source>
</evidence>
<evidence type="ECO:0000259" key="5">
    <source>
        <dbReference type="PROSITE" id="PS51471"/>
    </source>
</evidence>
<dbReference type="Gene3D" id="2.60.120.330">
    <property type="entry name" value="B-lactam Antibiotic, Isopenicillin N Synthase, Chain"/>
    <property type="match status" value="1"/>
</dbReference>
<reference evidence="6" key="1">
    <citation type="submission" date="2023-05" db="EMBL/GenBank/DDBJ databases">
        <title>Genome and transcriptome analyses reveal genes involved in the formation of fine ridges on petal epidermal cells in Hibiscus trionum.</title>
        <authorList>
            <person name="Koshimizu S."/>
            <person name="Masuda S."/>
            <person name="Ishii T."/>
            <person name="Shirasu K."/>
            <person name="Hoshino A."/>
            <person name="Arita M."/>
        </authorList>
    </citation>
    <scope>NUCLEOTIDE SEQUENCE</scope>
    <source>
        <strain evidence="6">Hamamatsu line</strain>
    </source>
</reference>
<accession>A0A9W7MN80</accession>
<dbReference type="InterPro" id="IPR005123">
    <property type="entry name" value="Oxoglu/Fe-dep_dioxygenase_dom"/>
</dbReference>
<dbReference type="Proteomes" id="UP001165190">
    <property type="component" value="Unassembled WGS sequence"/>
</dbReference>
<evidence type="ECO:0000256" key="3">
    <source>
        <dbReference type="ARBA" id="ARBA00023004"/>
    </source>
</evidence>
<evidence type="ECO:0000256" key="2">
    <source>
        <dbReference type="ARBA" id="ARBA00022723"/>
    </source>
</evidence>
<evidence type="ECO:0000256" key="4">
    <source>
        <dbReference type="RuleBase" id="RU003682"/>
    </source>
</evidence>
<gene>
    <name evidence="6" type="ORF">HRI_004805500</name>
</gene>
<name>A0A9W7MN80_HIBTR</name>
<protein>
    <recommendedName>
        <fullName evidence="5">Fe2OG dioxygenase domain-containing protein</fullName>
    </recommendedName>
</protein>
<evidence type="ECO:0000313" key="6">
    <source>
        <dbReference type="EMBL" id="GMJ11363.1"/>
    </source>
</evidence>
<dbReference type="InterPro" id="IPR050295">
    <property type="entry name" value="Plant_2OG-oxidoreductases"/>
</dbReference>
<dbReference type="InterPro" id="IPR026992">
    <property type="entry name" value="DIOX_N"/>
</dbReference>
<dbReference type="Pfam" id="PF14226">
    <property type="entry name" value="DIOX_N"/>
    <property type="match status" value="1"/>
</dbReference>
<organism evidence="6 7">
    <name type="scientific">Hibiscus trionum</name>
    <name type="common">Flower of an hour</name>
    <dbReference type="NCBI Taxonomy" id="183268"/>
    <lineage>
        <taxon>Eukaryota</taxon>
        <taxon>Viridiplantae</taxon>
        <taxon>Streptophyta</taxon>
        <taxon>Embryophyta</taxon>
        <taxon>Tracheophyta</taxon>
        <taxon>Spermatophyta</taxon>
        <taxon>Magnoliopsida</taxon>
        <taxon>eudicotyledons</taxon>
        <taxon>Gunneridae</taxon>
        <taxon>Pentapetalae</taxon>
        <taxon>rosids</taxon>
        <taxon>malvids</taxon>
        <taxon>Malvales</taxon>
        <taxon>Malvaceae</taxon>
        <taxon>Malvoideae</taxon>
        <taxon>Hibiscus</taxon>
    </lineage>
</organism>
<dbReference type="EMBL" id="BSYR01000061">
    <property type="protein sequence ID" value="GMJ11363.1"/>
    <property type="molecule type" value="Genomic_DNA"/>
</dbReference>
<dbReference type="SUPFAM" id="SSF51197">
    <property type="entry name" value="Clavaminate synthase-like"/>
    <property type="match status" value="1"/>
</dbReference>
<keyword evidence="2 4" id="KW-0479">Metal-binding</keyword>
<keyword evidence="3 4" id="KW-0408">Iron</keyword>
<sequence length="374" mass="42065">MGNSSSAVACSNMGSSYTEDDLSTLSPSAINVQELVKGGPSISIPQQFIRLNQEPPPSSFVTGTATPTIDMSRLLSQDDLELHKLHSTCQDWGIFQLVNHGVSSTLLEKLNHEVEQFYGLPLEEKLKYRIRDGEMEGFGTRSRGDGKFDWVDTFNIVTNPVHKRRPHLFPQLPPSLRSTLECYLSELQRLAARLICLMGKALKIDEKEMTELFDDGLQAVRFACYPPCPKPELVMALTPHSDITLLTILHQVNGVDGLQVKKDGHWLPFNFIPDAFVVNVGDIFQIFSNGVYHSIEHRVSASREKERMTVTFTVLPNSEADVGPSPSLINEDNPPLFRTVGLEQYFNDFFTRKLYGKSYLDHMRIQNGHQHSST</sequence>
<dbReference type="PANTHER" id="PTHR47991">
    <property type="entry name" value="OXOGLUTARATE/IRON-DEPENDENT DIOXYGENASE"/>
    <property type="match status" value="1"/>
</dbReference>
<dbReference type="FunFam" id="2.60.120.330:FF:000079">
    <property type="entry name" value="Protein SRG1"/>
    <property type="match status" value="1"/>
</dbReference>
<dbReference type="Pfam" id="PF03171">
    <property type="entry name" value="2OG-FeII_Oxy"/>
    <property type="match status" value="1"/>
</dbReference>
<comment type="caution">
    <text evidence="6">The sequence shown here is derived from an EMBL/GenBank/DDBJ whole genome shotgun (WGS) entry which is preliminary data.</text>
</comment>
<feature type="domain" description="Fe2OG dioxygenase" evidence="5">
    <location>
        <begin position="216"/>
        <end position="316"/>
    </location>
</feature>
<dbReference type="PROSITE" id="PS51471">
    <property type="entry name" value="FE2OG_OXY"/>
    <property type="match status" value="1"/>
</dbReference>
<dbReference type="GO" id="GO:0046872">
    <property type="term" value="F:metal ion binding"/>
    <property type="evidence" value="ECO:0007669"/>
    <property type="project" value="UniProtKB-KW"/>
</dbReference>
<proteinExistence type="inferred from homology"/>
<dbReference type="AlphaFoldDB" id="A0A9W7MN80"/>
<dbReference type="InterPro" id="IPR027443">
    <property type="entry name" value="IPNS-like_sf"/>
</dbReference>
<comment type="similarity">
    <text evidence="1 4">Belongs to the iron/ascorbate-dependent oxidoreductase family.</text>
</comment>
<evidence type="ECO:0000313" key="7">
    <source>
        <dbReference type="Proteomes" id="UP001165190"/>
    </source>
</evidence>
<keyword evidence="7" id="KW-1185">Reference proteome</keyword>
<keyword evidence="4" id="KW-0560">Oxidoreductase</keyword>